<comment type="domain">
    <text evidence="8">The N-terminal region contains the highly conserved SGGXDS motif, predicted to be a P-loop motif involved in ATP binding.</text>
</comment>
<dbReference type="NCBIfam" id="TIGR02433">
    <property type="entry name" value="lysidine_TilS_C"/>
    <property type="match status" value="1"/>
</dbReference>
<comment type="caution">
    <text evidence="10">The sequence shown here is derived from an EMBL/GenBank/DDBJ whole genome shotgun (WGS) entry which is preliminary data.</text>
</comment>
<evidence type="ECO:0000256" key="5">
    <source>
        <dbReference type="ARBA" id="ARBA00022741"/>
    </source>
</evidence>
<keyword evidence="6 8" id="KW-0067">ATP-binding</keyword>
<dbReference type="Gene3D" id="1.20.59.20">
    <property type="match status" value="1"/>
</dbReference>
<dbReference type="GO" id="GO:0005524">
    <property type="term" value="F:ATP binding"/>
    <property type="evidence" value="ECO:0007669"/>
    <property type="project" value="UniProtKB-UniRule"/>
</dbReference>
<keyword evidence="4 8" id="KW-0819">tRNA processing</keyword>
<evidence type="ECO:0000256" key="4">
    <source>
        <dbReference type="ARBA" id="ARBA00022694"/>
    </source>
</evidence>
<dbReference type="InterPro" id="IPR014729">
    <property type="entry name" value="Rossmann-like_a/b/a_fold"/>
</dbReference>
<organism evidence="10 11">
    <name type="scientific">Oscillochloris trichoides DG-6</name>
    <dbReference type="NCBI Taxonomy" id="765420"/>
    <lineage>
        <taxon>Bacteria</taxon>
        <taxon>Bacillati</taxon>
        <taxon>Chloroflexota</taxon>
        <taxon>Chloroflexia</taxon>
        <taxon>Chloroflexales</taxon>
        <taxon>Chloroflexineae</taxon>
        <taxon>Oscillochloridaceae</taxon>
        <taxon>Oscillochloris</taxon>
    </lineage>
</organism>
<dbReference type="InterPro" id="IPR011063">
    <property type="entry name" value="TilS/TtcA_N"/>
</dbReference>
<evidence type="ECO:0000256" key="3">
    <source>
        <dbReference type="ARBA" id="ARBA00022598"/>
    </source>
</evidence>
<comment type="function">
    <text evidence="8">Ligates lysine onto the cytidine present at position 34 of the AUA codon-specific tRNA(Ile) that contains the anticodon CAU, in an ATP-dependent manner. Cytidine is converted to lysidine, thus changing the amino acid specificity of the tRNA from methionine to isoleucine.</text>
</comment>
<dbReference type="Pfam" id="PF11734">
    <property type="entry name" value="TilS_C"/>
    <property type="match status" value="1"/>
</dbReference>
<evidence type="ECO:0000256" key="6">
    <source>
        <dbReference type="ARBA" id="ARBA00022840"/>
    </source>
</evidence>
<dbReference type="SMART" id="SM00977">
    <property type="entry name" value="TilS_C"/>
    <property type="match status" value="1"/>
</dbReference>
<keyword evidence="3 8" id="KW-0436">Ligase</keyword>
<dbReference type="GO" id="GO:0005737">
    <property type="term" value="C:cytoplasm"/>
    <property type="evidence" value="ECO:0007669"/>
    <property type="project" value="UniProtKB-SubCell"/>
</dbReference>
<dbReference type="SUPFAM" id="SSF82829">
    <property type="entry name" value="MesJ substrate recognition domain-like"/>
    <property type="match status" value="1"/>
</dbReference>
<dbReference type="AlphaFoldDB" id="E1ICA9"/>
<feature type="binding site" evidence="8">
    <location>
        <begin position="30"/>
        <end position="35"/>
    </location>
    <ligand>
        <name>ATP</name>
        <dbReference type="ChEBI" id="CHEBI:30616"/>
    </ligand>
</feature>
<comment type="catalytic activity">
    <reaction evidence="7 8">
        <text>cytidine(34) in tRNA(Ile2) + L-lysine + ATP = lysidine(34) in tRNA(Ile2) + AMP + diphosphate + H(+)</text>
        <dbReference type="Rhea" id="RHEA:43744"/>
        <dbReference type="Rhea" id="RHEA-COMP:10625"/>
        <dbReference type="Rhea" id="RHEA-COMP:10670"/>
        <dbReference type="ChEBI" id="CHEBI:15378"/>
        <dbReference type="ChEBI" id="CHEBI:30616"/>
        <dbReference type="ChEBI" id="CHEBI:32551"/>
        <dbReference type="ChEBI" id="CHEBI:33019"/>
        <dbReference type="ChEBI" id="CHEBI:82748"/>
        <dbReference type="ChEBI" id="CHEBI:83665"/>
        <dbReference type="ChEBI" id="CHEBI:456215"/>
        <dbReference type="EC" id="6.3.4.19"/>
    </reaction>
</comment>
<keyword evidence="2 8" id="KW-0963">Cytoplasm</keyword>
<dbReference type="HAMAP" id="MF_01161">
    <property type="entry name" value="tRNA_Ile_lys_synt"/>
    <property type="match status" value="1"/>
</dbReference>
<evidence type="ECO:0000256" key="8">
    <source>
        <dbReference type="HAMAP-Rule" id="MF_01161"/>
    </source>
</evidence>
<comment type="subcellular location">
    <subcellularLocation>
        <location evidence="1 8">Cytoplasm</location>
    </subcellularLocation>
</comment>
<gene>
    <name evidence="8" type="primary">tilS</name>
    <name evidence="10" type="ORF">OSCT_0960</name>
</gene>
<dbReference type="InterPro" id="IPR015262">
    <property type="entry name" value="tRNA_Ile_lys_synt_subst-bd"/>
</dbReference>
<accession>E1ICA9</accession>
<evidence type="ECO:0000259" key="9">
    <source>
        <dbReference type="SMART" id="SM00977"/>
    </source>
</evidence>
<dbReference type="InterPro" id="IPR012795">
    <property type="entry name" value="tRNA_Ile_lys_synt_N"/>
</dbReference>
<dbReference type="SUPFAM" id="SSF56037">
    <property type="entry name" value="PheT/TilS domain"/>
    <property type="match status" value="1"/>
</dbReference>
<dbReference type="InterPro" id="IPR012796">
    <property type="entry name" value="Lysidine-tRNA-synth_C"/>
</dbReference>
<feature type="domain" description="Lysidine-tRNA(Ile) synthetase C-terminal" evidence="9">
    <location>
        <begin position="397"/>
        <end position="467"/>
    </location>
</feature>
<dbReference type="Proteomes" id="UP000054010">
    <property type="component" value="Unassembled WGS sequence"/>
</dbReference>
<dbReference type="Gene3D" id="3.40.50.620">
    <property type="entry name" value="HUPs"/>
    <property type="match status" value="1"/>
</dbReference>
<keyword evidence="11" id="KW-1185">Reference proteome</keyword>
<dbReference type="HOGENOM" id="CLU_018869_0_1_0"/>
<keyword evidence="5 8" id="KW-0547">Nucleotide-binding</keyword>
<sequence length="487" mass="53620">MDDRLINRVRAFLQAQQLFTPNRRVVVAVSGGPDSLCLLHVLVQLQAQGGPLLHVAHLDHGFRGPQSAAEADEVAQICAAWGVPISIGRVDGPALARRLRRGKMAAARQARYAFLTDLVQQQQAHALAVAHTADDQAETVLLHALRGAGPAGLRGMRERVAAHEWQIEASVVHAADLVRPLLSTTRAEILAYCAAYQLQPADDPSNRALHYARSRVRHQIMPVLARDNPQVVAALSRTAQICAEDYAYIQVMLDQIWPDLVQVTPTQIEIDLARWQTLHPALRRYALRRAASSLGVEELSFAQVEAARACLDAALPTQLDLAQGLRLTITPTHARVWVVGQPQPPTAAPQLAVPWLDLTLPGHHPLGAGWVCVLRTTPPEVPSNWWLALPTRLASGLALRPRRPGDRFRPLGGQGSRRLQDFFVDRKLPQHLRAAWPILVHGAEIVWVVGLRAAAQTARQTDEDLFWIGCLREEEEDDAGRYCQGAD</sequence>
<dbReference type="EC" id="6.3.4.19" evidence="8"/>
<dbReference type="STRING" id="765420.OSCT_0960"/>
<dbReference type="Pfam" id="PF01171">
    <property type="entry name" value="ATP_bind_3"/>
    <property type="match status" value="1"/>
</dbReference>
<dbReference type="NCBIfam" id="TIGR02432">
    <property type="entry name" value="lysidine_TilS_N"/>
    <property type="match status" value="1"/>
</dbReference>
<dbReference type="InterPro" id="IPR012094">
    <property type="entry name" value="tRNA_Ile_lys_synt"/>
</dbReference>
<evidence type="ECO:0000313" key="10">
    <source>
        <dbReference type="EMBL" id="EFO81163.1"/>
    </source>
</evidence>
<dbReference type="GO" id="GO:0006400">
    <property type="term" value="P:tRNA modification"/>
    <property type="evidence" value="ECO:0007669"/>
    <property type="project" value="UniProtKB-UniRule"/>
</dbReference>
<dbReference type="EMBL" id="ADVR01000023">
    <property type="protein sequence ID" value="EFO81163.1"/>
    <property type="molecule type" value="Genomic_DNA"/>
</dbReference>
<dbReference type="CDD" id="cd01992">
    <property type="entry name" value="TilS_N"/>
    <property type="match status" value="1"/>
</dbReference>
<proteinExistence type="inferred from homology"/>
<dbReference type="eggNOG" id="COG0037">
    <property type="taxonomic scope" value="Bacteria"/>
</dbReference>
<dbReference type="GO" id="GO:0032267">
    <property type="term" value="F:tRNA(Ile)-lysidine synthase activity"/>
    <property type="evidence" value="ECO:0007669"/>
    <property type="project" value="UniProtKB-EC"/>
</dbReference>
<protein>
    <recommendedName>
        <fullName evidence="8">tRNA(Ile)-lysidine synthase</fullName>
        <ecNumber evidence="8">6.3.4.19</ecNumber>
    </recommendedName>
    <alternativeName>
        <fullName evidence="8">tRNA(Ile)-2-lysyl-cytidine synthase</fullName>
    </alternativeName>
    <alternativeName>
        <fullName evidence="8">tRNA(Ile)-lysidine synthetase</fullName>
    </alternativeName>
</protein>
<dbReference type="PANTHER" id="PTHR43033">
    <property type="entry name" value="TRNA(ILE)-LYSIDINE SYNTHASE-RELATED"/>
    <property type="match status" value="1"/>
</dbReference>
<evidence type="ECO:0000256" key="1">
    <source>
        <dbReference type="ARBA" id="ARBA00004496"/>
    </source>
</evidence>
<evidence type="ECO:0000256" key="2">
    <source>
        <dbReference type="ARBA" id="ARBA00022490"/>
    </source>
</evidence>
<dbReference type="OrthoDB" id="9807403at2"/>
<dbReference type="PANTHER" id="PTHR43033:SF1">
    <property type="entry name" value="TRNA(ILE)-LYSIDINE SYNTHASE-RELATED"/>
    <property type="match status" value="1"/>
</dbReference>
<reference evidence="10 11" key="1">
    <citation type="journal article" date="2011" name="J. Bacteriol.">
        <title>Draft genome sequence of the anoxygenic filamentous phototrophic bacterium Oscillochloris trichoides subsp. DG-6.</title>
        <authorList>
            <person name="Kuznetsov B.B."/>
            <person name="Ivanovsky R.N."/>
            <person name="Keppen O.I."/>
            <person name="Sukhacheva M.V."/>
            <person name="Bumazhkin B.K."/>
            <person name="Patutina E.O."/>
            <person name="Beletsky A.V."/>
            <person name="Mardanov A.V."/>
            <person name="Baslerov R.V."/>
            <person name="Panteleeva A.N."/>
            <person name="Kolganova T.V."/>
            <person name="Ravin N.V."/>
            <person name="Skryabin K.G."/>
        </authorList>
    </citation>
    <scope>NUCLEOTIDE SEQUENCE [LARGE SCALE GENOMIC DNA]</scope>
    <source>
        <strain evidence="10 11">DG-6</strain>
    </source>
</reference>
<evidence type="ECO:0000256" key="7">
    <source>
        <dbReference type="ARBA" id="ARBA00048539"/>
    </source>
</evidence>
<dbReference type="Pfam" id="PF09179">
    <property type="entry name" value="TilS"/>
    <property type="match status" value="1"/>
</dbReference>
<evidence type="ECO:0000313" key="11">
    <source>
        <dbReference type="Proteomes" id="UP000054010"/>
    </source>
</evidence>
<name>E1ICA9_9CHLR</name>
<comment type="similarity">
    <text evidence="8">Belongs to the tRNA(Ile)-lysidine synthase family.</text>
</comment>
<dbReference type="SUPFAM" id="SSF52402">
    <property type="entry name" value="Adenine nucleotide alpha hydrolases-like"/>
    <property type="match status" value="1"/>
</dbReference>